<dbReference type="Proteomes" id="UP000071859">
    <property type="component" value="Unassembled WGS sequence"/>
</dbReference>
<comment type="caution">
    <text evidence="1">The sequence shown here is derived from an EMBL/GenBank/DDBJ whole genome shotgun (WGS) entry which is preliminary data.</text>
</comment>
<name>A0A158A6Y7_9BURK</name>
<protein>
    <submittedName>
        <fullName evidence="1">Uncharacterized protein</fullName>
    </submittedName>
</protein>
<organism evidence="1 2">
    <name type="scientific">Caballeronia calidae</name>
    <dbReference type="NCBI Taxonomy" id="1777139"/>
    <lineage>
        <taxon>Bacteria</taxon>
        <taxon>Pseudomonadati</taxon>
        <taxon>Pseudomonadota</taxon>
        <taxon>Betaproteobacteria</taxon>
        <taxon>Burkholderiales</taxon>
        <taxon>Burkholderiaceae</taxon>
        <taxon>Caballeronia</taxon>
    </lineage>
</organism>
<accession>A0A158A6Y7</accession>
<gene>
    <name evidence="1" type="ORF">AWB78_01335</name>
</gene>
<evidence type="ECO:0000313" key="1">
    <source>
        <dbReference type="EMBL" id="SAK53533.1"/>
    </source>
</evidence>
<keyword evidence="2" id="KW-1185">Reference proteome</keyword>
<evidence type="ECO:0000313" key="2">
    <source>
        <dbReference type="Proteomes" id="UP000071859"/>
    </source>
</evidence>
<dbReference type="AlphaFoldDB" id="A0A158A6Y7"/>
<reference evidence="1" key="1">
    <citation type="submission" date="2016-01" db="EMBL/GenBank/DDBJ databases">
        <authorList>
            <person name="Peeters C."/>
        </authorList>
    </citation>
    <scope>NUCLEOTIDE SEQUENCE</scope>
    <source>
        <strain evidence="1">LMG 29321</strain>
    </source>
</reference>
<sequence length="131" mass="14494">MAYTAGDGKSSTTTGDIATFIESEYHVMRTFLELYEGDISQLLADEITGAIESIAQGKPVTRLSFGVGTDRIAEKFRDYLDAREWKQTSGQAVAAADRGDNVRKKARKQDNGRAEFIDSGLYQASFRAWVD</sequence>
<dbReference type="RefSeq" id="WP_232477621.1">
    <property type="nucleotide sequence ID" value="NZ_FCOX02000004.1"/>
</dbReference>
<proteinExistence type="predicted"/>
<dbReference type="EMBL" id="FCOX02000004">
    <property type="protein sequence ID" value="SAK53533.1"/>
    <property type="molecule type" value="Genomic_DNA"/>
</dbReference>